<dbReference type="Pfam" id="PF05630">
    <property type="entry name" value="NPP1"/>
    <property type="match status" value="1"/>
</dbReference>
<name>A0ABN1VEV4_9PSEU</name>
<protein>
    <submittedName>
        <fullName evidence="2">NPP1 family protein</fullName>
    </submittedName>
</protein>
<dbReference type="PANTHER" id="PTHR33657:SF6">
    <property type="entry name" value="SECRETED PROTEIN"/>
    <property type="match status" value="1"/>
</dbReference>
<dbReference type="InterPro" id="IPR008701">
    <property type="entry name" value="NPP1"/>
</dbReference>
<dbReference type="EMBL" id="BAAALM010000007">
    <property type="protein sequence ID" value="GAA1204701.1"/>
    <property type="molecule type" value="Genomic_DNA"/>
</dbReference>
<proteinExistence type="predicted"/>
<feature type="compositionally biased region" description="Low complexity" evidence="1">
    <location>
        <begin position="1"/>
        <end position="24"/>
    </location>
</feature>
<dbReference type="PIRSF" id="PIRSF029958">
    <property type="entry name" value="Necrosis-inducing_protein"/>
    <property type="match status" value="1"/>
</dbReference>
<sequence length="294" mass="31879">MAPAESARPSPSSTPRPTTQLPRSQFPHSQLPDSQRPLPSRRRFARAVKTLAATVLLLVVPMAGVAYADPPAALPANHAEADGRWQPAFDYDTDGCYPTPAIGPDGALNEGLDNSGALNGNCRDASDLDNTNSYSRSTCDGDWCAYLYDLYFEKDQAVPGLDAFGHRHDIEHVVVWVRGGDSAEYVSVSAHGDYSTHPASEMQWEGTHPKIVYHKDGAGTHCFRLASTGDEPPENHYGTWQYPDLVSWEHFPDGIRDTLTGADFGSASLAISDGAFAGNLEKAKPEDIVFDPHV</sequence>
<reference evidence="2 3" key="1">
    <citation type="journal article" date="2019" name="Int. J. Syst. Evol. Microbiol.">
        <title>The Global Catalogue of Microorganisms (GCM) 10K type strain sequencing project: providing services to taxonomists for standard genome sequencing and annotation.</title>
        <authorList>
            <consortium name="The Broad Institute Genomics Platform"/>
            <consortium name="The Broad Institute Genome Sequencing Center for Infectious Disease"/>
            <person name="Wu L."/>
            <person name="Ma J."/>
        </authorList>
    </citation>
    <scope>NUCLEOTIDE SEQUENCE [LARGE SCALE GENOMIC DNA]</scope>
    <source>
        <strain evidence="2 3">JCM 13022</strain>
    </source>
</reference>
<keyword evidence="3" id="KW-1185">Reference proteome</keyword>
<evidence type="ECO:0000256" key="1">
    <source>
        <dbReference type="SAM" id="MobiDB-lite"/>
    </source>
</evidence>
<organism evidence="2 3">
    <name type="scientific">Prauserella alba</name>
    <dbReference type="NCBI Taxonomy" id="176898"/>
    <lineage>
        <taxon>Bacteria</taxon>
        <taxon>Bacillati</taxon>
        <taxon>Actinomycetota</taxon>
        <taxon>Actinomycetes</taxon>
        <taxon>Pseudonocardiales</taxon>
        <taxon>Pseudonocardiaceae</taxon>
        <taxon>Prauserella</taxon>
    </lineage>
</organism>
<dbReference type="Proteomes" id="UP001500467">
    <property type="component" value="Unassembled WGS sequence"/>
</dbReference>
<accession>A0ABN1VEV4</accession>
<feature type="region of interest" description="Disordered" evidence="1">
    <location>
        <begin position="1"/>
        <end position="39"/>
    </location>
</feature>
<evidence type="ECO:0000313" key="3">
    <source>
        <dbReference type="Proteomes" id="UP001500467"/>
    </source>
</evidence>
<gene>
    <name evidence="2" type="ORF">GCM10009675_23920</name>
</gene>
<comment type="caution">
    <text evidence="2">The sequence shown here is derived from an EMBL/GenBank/DDBJ whole genome shotgun (WGS) entry which is preliminary data.</text>
</comment>
<dbReference type="PANTHER" id="PTHR33657">
    <property type="entry name" value="DOMAIN PROTEIN, PUTATIVE (AFU_ORTHOLOGUE AFUA_5G00600)-RELATED"/>
    <property type="match status" value="1"/>
</dbReference>
<evidence type="ECO:0000313" key="2">
    <source>
        <dbReference type="EMBL" id="GAA1204701.1"/>
    </source>
</evidence>